<dbReference type="InterPro" id="IPR022385">
    <property type="entry name" value="Rhs_assc_core"/>
</dbReference>
<keyword evidence="2" id="KW-1185">Reference proteome</keyword>
<sequence>TDSDGLSRQPLDLSRMDLSRRDFIQNSLLLMCGFGLPIQSHHVMANSETGLLTSTILQSNMLGFNGERIDSSTGLYPLGQGYRWYNPVLRRFCQYDRNASPFGIGGGNGYAFAMNNPIGNTDPSGHGIIAAIISFITSIAASISTAISTSAAAIKGTVSLIGSLVGQAATLTTLVGGASSATSASVGSLTATVTKTIIYSAAASGITEGFRASAGSIALASGASDETAQFVEDITYNLFAAAFFFTAALAPITTTTTAARVAGNLGRTAASLGVASQVVSATAGGLGSTNSLKTSKLSQASLWLGAVADALVLTSAPLSGLKVSTSASKYNLNNLKTSHTYRVKLRKNNLGMNDFSNKVERLGNIGVSALESASTNLAVAGYYGQDSTINTTSKTMTVFNHGTMASLNHRQLAGKEGRLNFLKEGLRTVRIGYKGSWALNAHLPLHEEAFYGRDE</sequence>
<feature type="non-terminal residue" evidence="1">
    <location>
        <position position="1"/>
    </location>
</feature>
<evidence type="ECO:0000313" key="1">
    <source>
        <dbReference type="EMBL" id="OCH78023.1"/>
    </source>
</evidence>
<organism evidence="1 2">
    <name type="scientific">Vibrio genomosp. F10</name>
    <dbReference type="NCBI Taxonomy" id="723171"/>
    <lineage>
        <taxon>Bacteria</taxon>
        <taxon>Pseudomonadati</taxon>
        <taxon>Pseudomonadota</taxon>
        <taxon>Gammaproteobacteria</taxon>
        <taxon>Vibrionales</taxon>
        <taxon>Vibrionaceae</taxon>
        <taxon>Vibrio</taxon>
    </lineage>
</organism>
<evidence type="ECO:0000313" key="2">
    <source>
        <dbReference type="Proteomes" id="UP000093173"/>
    </source>
</evidence>
<name>A0A1B9R143_9VIBR</name>
<dbReference type="NCBIfam" id="TIGR03696">
    <property type="entry name" value="Rhs_assc_core"/>
    <property type="match status" value="1"/>
</dbReference>
<dbReference type="EMBL" id="MAJZ01000320">
    <property type="protein sequence ID" value="OCH78023.1"/>
    <property type="molecule type" value="Genomic_DNA"/>
</dbReference>
<dbReference type="RefSeq" id="WP_065576497.1">
    <property type="nucleotide sequence ID" value="NZ_JBNGCH010000320.1"/>
</dbReference>
<proteinExistence type="predicted"/>
<protein>
    <submittedName>
        <fullName evidence="1">RHS repeat-associated core domain-containing protein</fullName>
    </submittedName>
</protein>
<comment type="caution">
    <text evidence="1">The sequence shown here is derived from an EMBL/GenBank/DDBJ whole genome shotgun (WGS) entry which is preliminary data.</text>
</comment>
<gene>
    <name evidence="1" type="ORF">A6E14_00990</name>
</gene>
<dbReference type="Gene3D" id="2.180.10.10">
    <property type="entry name" value="RHS repeat-associated core"/>
    <property type="match status" value="1"/>
</dbReference>
<dbReference type="AlphaFoldDB" id="A0A1B9R143"/>
<reference evidence="2" key="1">
    <citation type="submission" date="2016-06" db="EMBL/GenBank/DDBJ databases">
        <authorList>
            <person name="Hehemann J.-H."/>
            <person name="Arevalo P."/>
            <person name="Datta M.S."/>
            <person name="Polz M.F."/>
        </authorList>
    </citation>
    <scope>NUCLEOTIDE SEQUENCE [LARGE SCALE GENOMIC DNA]</scope>
    <source>
        <strain evidence="2">9CSC122</strain>
    </source>
</reference>
<accession>A0A1B9R143</accession>
<dbReference type="Proteomes" id="UP000093173">
    <property type="component" value="Unassembled WGS sequence"/>
</dbReference>